<evidence type="ECO:0000313" key="2">
    <source>
        <dbReference type="EnsemblPlants" id="OBART01G16060.1"/>
    </source>
</evidence>
<organism evidence="2">
    <name type="scientific">Oryza barthii</name>
    <dbReference type="NCBI Taxonomy" id="65489"/>
    <lineage>
        <taxon>Eukaryota</taxon>
        <taxon>Viridiplantae</taxon>
        <taxon>Streptophyta</taxon>
        <taxon>Embryophyta</taxon>
        <taxon>Tracheophyta</taxon>
        <taxon>Spermatophyta</taxon>
        <taxon>Magnoliopsida</taxon>
        <taxon>Liliopsida</taxon>
        <taxon>Poales</taxon>
        <taxon>Poaceae</taxon>
        <taxon>BOP clade</taxon>
        <taxon>Oryzoideae</taxon>
        <taxon>Oryzeae</taxon>
        <taxon>Oryzinae</taxon>
        <taxon>Oryza</taxon>
    </lineage>
</organism>
<proteinExistence type="predicted"/>
<dbReference type="HOGENOM" id="CLU_158244_1_0_1"/>
<dbReference type="AlphaFoldDB" id="A0A0D3ENZ6"/>
<evidence type="ECO:0000313" key="3">
    <source>
        <dbReference type="Proteomes" id="UP000026960"/>
    </source>
</evidence>
<evidence type="ECO:0000256" key="1">
    <source>
        <dbReference type="SAM" id="MobiDB-lite"/>
    </source>
</evidence>
<dbReference type="EnsemblPlants" id="OBART01G16060.1">
    <property type="protein sequence ID" value="OBART01G16060.1"/>
    <property type="gene ID" value="OBART01G16060"/>
</dbReference>
<name>A0A0D3ENZ6_9ORYZ</name>
<dbReference type="Proteomes" id="UP000026960">
    <property type="component" value="Chromosome 1"/>
</dbReference>
<keyword evidence="3" id="KW-1185">Reference proteome</keyword>
<reference evidence="2" key="1">
    <citation type="journal article" date="2009" name="Rice">
        <title>De Novo Next Generation Sequencing of Plant Genomes.</title>
        <authorList>
            <person name="Rounsley S."/>
            <person name="Marri P.R."/>
            <person name="Yu Y."/>
            <person name="He R."/>
            <person name="Sisneros N."/>
            <person name="Goicoechea J.L."/>
            <person name="Lee S.J."/>
            <person name="Angelova A."/>
            <person name="Kudrna D."/>
            <person name="Luo M."/>
            <person name="Affourtit J."/>
            <person name="Desany B."/>
            <person name="Knight J."/>
            <person name="Niazi F."/>
            <person name="Egholm M."/>
            <person name="Wing R.A."/>
        </authorList>
    </citation>
    <scope>NUCLEOTIDE SEQUENCE [LARGE SCALE GENOMIC DNA]</scope>
    <source>
        <strain evidence="2">cv. IRGC 105608</strain>
    </source>
</reference>
<accession>A0A0D3ENZ6</accession>
<dbReference type="PaxDb" id="65489-OBART01G16060.1"/>
<reference evidence="2" key="2">
    <citation type="submission" date="2015-03" db="UniProtKB">
        <authorList>
            <consortium name="EnsemblPlants"/>
        </authorList>
    </citation>
    <scope>IDENTIFICATION</scope>
</reference>
<feature type="region of interest" description="Disordered" evidence="1">
    <location>
        <begin position="1"/>
        <end position="25"/>
    </location>
</feature>
<dbReference type="Gramene" id="OBART01G16060.1">
    <property type="protein sequence ID" value="OBART01G16060.1"/>
    <property type="gene ID" value="OBART01G16060"/>
</dbReference>
<protein>
    <submittedName>
        <fullName evidence="2">Uncharacterized protein</fullName>
    </submittedName>
</protein>
<sequence length="91" mass="9543">MTRRGDTGAARCQCSNEKSTSREAMLRRASLSVPTTSGGGPQAAALQPKGAAALQPKLNGVDACSITIGCRSRCSRAPERVIKPKMRGAER</sequence>